<feature type="domain" description="Solute-binding protein family 5" evidence="2">
    <location>
        <begin position="173"/>
        <end position="471"/>
    </location>
</feature>
<dbReference type="InterPro" id="IPR039424">
    <property type="entry name" value="SBP_5"/>
</dbReference>
<dbReference type="Gene3D" id="3.40.190.10">
    <property type="entry name" value="Periplasmic binding protein-like II"/>
    <property type="match status" value="1"/>
</dbReference>
<dbReference type="PANTHER" id="PTHR30290">
    <property type="entry name" value="PERIPLASMIC BINDING COMPONENT OF ABC TRANSPORTER"/>
    <property type="match status" value="1"/>
</dbReference>
<name>A0ABW5R4C0_9BACL</name>
<protein>
    <submittedName>
        <fullName evidence="4">ABC transporter substrate-binding protein</fullName>
    </submittedName>
</protein>
<proteinExistence type="predicted"/>
<feature type="domain" description="Transcriptional regulator SgrR N-terminal HTH" evidence="3">
    <location>
        <begin position="5"/>
        <end position="101"/>
    </location>
</feature>
<evidence type="ECO:0000313" key="4">
    <source>
        <dbReference type="EMBL" id="MFD2663573.1"/>
    </source>
</evidence>
<evidence type="ECO:0000313" key="5">
    <source>
        <dbReference type="Proteomes" id="UP001597493"/>
    </source>
</evidence>
<dbReference type="Gene3D" id="1.10.10.10">
    <property type="entry name" value="Winged helix-like DNA-binding domain superfamily/Winged helix DNA-binding domain"/>
    <property type="match status" value="1"/>
</dbReference>
<reference evidence="5" key="1">
    <citation type="journal article" date="2019" name="Int. J. Syst. Evol. Microbiol.">
        <title>The Global Catalogue of Microorganisms (GCM) 10K type strain sequencing project: providing services to taxonomists for standard genome sequencing and annotation.</title>
        <authorList>
            <consortium name="The Broad Institute Genomics Platform"/>
            <consortium name="The Broad Institute Genome Sequencing Center for Infectious Disease"/>
            <person name="Wu L."/>
            <person name="Ma J."/>
        </authorList>
    </citation>
    <scope>NUCLEOTIDE SEQUENCE [LARGE SCALE GENOMIC DNA]</scope>
    <source>
        <strain evidence="5">TISTR 1827</strain>
    </source>
</reference>
<dbReference type="InterPro" id="IPR036388">
    <property type="entry name" value="WH-like_DNA-bd_sf"/>
</dbReference>
<dbReference type="PANTHER" id="PTHR30290:SF72">
    <property type="entry name" value="HTH-TYPE TRANSCRIPTIONAL REGULATOR SGRR"/>
    <property type="match status" value="1"/>
</dbReference>
<organism evidence="4 5">
    <name type="scientific">Paenibacillus thailandensis</name>
    <dbReference type="NCBI Taxonomy" id="393250"/>
    <lineage>
        <taxon>Bacteria</taxon>
        <taxon>Bacillati</taxon>
        <taxon>Bacillota</taxon>
        <taxon>Bacilli</taxon>
        <taxon>Bacillales</taxon>
        <taxon>Paenibacillaceae</taxon>
        <taxon>Paenibacillus</taxon>
    </lineage>
</organism>
<dbReference type="Proteomes" id="UP001597493">
    <property type="component" value="Unassembled WGS sequence"/>
</dbReference>
<sequence length="596" mass="68073">MDAIAYYDRLKNQYASVPEGEPFALPIEELAEALGCTRRNAQLVLKKLEAEGYVEWRPGRGRGHQSRLAFLVSDRELLLRKAKTLVMRESLGEAWKVLGQLRADDSLNGQFEEWLAGLFGVRQDAERQDVLRFPFYRPVPALDPASVVSRAEAHWVMQMMNTLVAWSGKERRIVPQLAHAWESNDSCTEWTFYLRKGVRFHNGKLLTPEDVIHSFGRALNGPVCRWMGKVIASMRPAGKHGVSFSLNEPVSSFPHFICTEHYSIVPVGWNGENPGMPIGTGPFRIVKNNESMLAVEAHEHYYEGRPHLDRIEMWVWPNYQGELDRHIDERDMQLLYSEGQLNRGGYTRPVLKQLEQGSTYLTFKLNKPGPLRDERLRRALHYGLDRRRMVHELGGIRERPAAGFFIPSAEESADLEEEGGYDYDPERARELVAASSYEGETLSLYTYEMSIEDAEWMIREYGRLGIRMRMVKLPVEQPSSPAVLAQADMVLSGEVLGEQPDISMIETYSRDNGFVRNHLSPAERQALDRLISACLRAEDASSRLLLLTEWQETMKRACNVLFLYHSVQVAGHHRSLGGVAMNAWGKINYKDIWVRP</sequence>
<comment type="caution">
    <text evidence="4">The sequence shown here is derived from an EMBL/GenBank/DDBJ whole genome shotgun (WGS) entry which is preliminary data.</text>
</comment>
<evidence type="ECO:0000256" key="1">
    <source>
        <dbReference type="ARBA" id="ARBA00023125"/>
    </source>
</evidence>
<dbReference type="InterPro" id="IPR000914">
    <property type="entry name" value="SBP_5_dom"/>
</dbReference>
<dbReference type="SUPFAM" id="SSF46785">
    <property type="entry name" value="Winged helix' DNA-binding domain"/>
    <property type="match status" value="1"/>
</dbReference>
<evidence type="ECO:0000259" key="3">
    <source>
        <dbReference type="Pfam" id="PF12793"/>
    </source>
</evidence>
<keyword evidence="5" id="KW-1185">Reference proteome</keyword>
<gene>
    <name evidence="4" type="ORF">ACFSW5_25365</name>
</gene>
<dbReference type="SUPFAM" id="SSF53850">
    <property type="entry name" value="Periplasmic binding protein-like II"/>
    <property type="match status" value="1"/>
</dbReference>
<dbReference type="EMBL" id="JBHUMY010000043">
    <property type="protein sequence ID" value="MFD2663573.1"/>
    <property type="molecule type" value="Genomic_DNA"/>
</dbReference>
<dbReference type="InterPro" id="IPR036390">
    <property type="entry name" value="WH_DNA-bd_sf"/>
</dbReference>
<accession>A0ABW5R4C0</accession>
<dbReference type="RefSeq" id="WP_379279840.1">
    <property type="nucleotide sequence ID" value="NZ_JBHUGT010000011.1"/>
</dbReference>
<dbReference type="InterPro" id="IPR025370">
    <property type="entry name" value="SgrR_HTH_N"/>
</dbReference>
<dbReference type="Pfam" id="PF12793">
    <property type="entry name" value="SgrR_N"/>
    <property type="match status" value="1"/>
</dbReference>
<evidence type="ECO:0000259" key="2">
    <source>
        <dbReference type="Pfam" id="PF00496"/>
    </source>
</evidence>
<dbReference type="Gene3D" id="3.10.105.10">
    <property type="entry name" value="Dipeptide-binding Protein, Domain 3"/>
    <property type="match status" value="1"/>
</dbReference>
<dbReference type="Pfam" id="PF00496">
    <property type="entry name" value="SBP_bac_5"/>
    <property type="match status" value="1"/>
</dbReference>
<keyword evidence="1" id="KW-0238">DNA-binding</keyword>